<protein>
    <submittedName>
        <fullName evidence="1">Uncharacterized protein</fullName>
    </submittedName>
</protein>
<evidence type="ECO:0000313" key="2">
    <source>
        <dbReference type="Proteomes" id="UP001161757"/>
    </source>
</evidence>
<evidence type="ECO:0000313" key="1">
    <source>
        <dbReference type="EMBL" id="KAJ8995322.1"/>
    </source>
</evidence>
<comment type="caution">
    <text evidence="1">The sequence shown here is derived from an EMBL/GenBank/DDBJ whole genome shotgun (WGS) entry which is preliminary data.</text>
</comment>
<accession>A0AAN6F4E9</accession>
<sequence length="104" mass="11730">MAAKVKEGTCTGYDEIENDMKHEYPYKDNRTSQKCPPYISSSTDTAMLGSLCYFDISLAVVGPLEARLRSHQRDFTPHHSDNIYDVTRGKGRKLLGHTTASYKL</sequence>
<dbReference type="AlphaFoldDB" id="A0AAN6F4E9"/>
<gene>
    <name evidence="1" type="ORF">HRR80_000098</name>
</gene>
<dbReference type="EMBL" id="JAJGCB010000001">
    <property type="protein sequence ID" value="KAJ8995322.1"/>
    <property type="molecule type" value="Genomic_DNA"/>
</dbReference>
<reference evidence="1" key="1">
    <citation type="submission" date="2023-01" db="EMBL/GenBank/DDBJ databases">
        <title>Exophiala dermititidis isolated from Cystic Fibrosis Patient.</title>
        <authorList>
            <person name="Kurbessoian T."/>
            <person name="Crocker A."/>
            <person name="Murante D."/>
            <person name="Hogan D.A."/>
            <person name="Stajich J.E."/>
        </authorList>
    </citation>
    <scope>NUCLEOTIDE SEQUENCE</scope>
    <source>
        <strain evidence="1">Ex8</strain>
    </source>
</reference>
<name>A0AAN6F4E9_EXODE</name>
<dbReference type="Proteomes" id="UP001161757">
    <property type="component" value="Unassembled WGS sequence"/>
</dbReference>
<organism evidence="1 2">
    <name type="scientific">Exophiala dermatitidis</name>
    <name type="common">Black yeast-like fungus</name>
    <name type="synonym">Wangiella dermatitidis</name>
    <dbReference type="NCBI Taxonomy" id="5970"/>
    <lineage>
        <taxon>Eukaryota</taxon>
        <taxon>Fungi</taxon>
        <taxon>Dikarya</taxon>
        <taxon>Ascomycota</taxon>
        <taxon>Pezizomycotina</taxon>
        <taxon>Eurotiomycetes</taxon>
        <taxon>Chaetothyriomycetidae</taxon>
        <taxon>Chaetothyriales</taxon>
        <taxon>Herpotrichiellaceae</taxon>
        <taxon>Exophiala</taxon>
    </lineage>
</organism>
<proteinExistence type="predicted"/>